<dbReference type="EMBL" id="CABVQN010000027">
    <property type="protein sequence ID" value="VWD36221.1"/>
    <property type="molecule type" value="Genomic_DNA"/>
</dbReference>
<reference evidence="1 2" key="1">
    <citation type="submission" date="2019-09" db="EMBL/GenBank/DDBJ databases">
        <authorList>
            <person name="Depoorter E."/>
        </authorList>
    </citation>
    <scope>NUCLEOTIDE SEQUENCE [LARGE SCALE GENOMIC DNA]</scope>
    <source>
        <strain evidence="1">R-39750</strain>
    </source>
</reference>
<evidence type="ECO:0000313" key="2">
    <source>
        <dbReference type="Proteomes" id="UP000494110"/>
    </source>
</evidence>
<accession>A0A6P2ZMM7</accession>
<organism evidence="1 2">
    <name type="scientific">Burkholderia lata (strain ATCC 17760 / DSM 23089 / LMG 22485 / NCIMB 9086 / R18194 / 383)</name>
    <dbReference type="NCBI Taxonomy" id="482957"/>
    <lineage>
        <taxon>Bacteria</taxon>
        <taxon>Pseudomonadati</taxon>
        <taxon>Pseudomonadota</taxon>
        <taxon>Betaproteobacteria</taxon>
        <taxon>Burkholderiales</taxon>
        <taxon>Burkholderiaceae</taxon>
        <taxon>Burkholderia</taxon>
        <taxon>Burkholderia cepacia complex</taxon>
    </lineage>
</organism>
<proteinExistence type="predicted"/>
<dbReference type="Proteomes" id="UP000494110">
    <property type="component" value="Unassembled WGS sequence"/>
</dbReference>
<name>A0A6P2ZMM7_BURL3</name>
<dbReference type="AlphaFoldDB" id="A0A6P2ZMM7"/>
<dbReference type="RefSeq" id="WP_175014478.1">
    <property type="nucleotide sequence ID" value="NZ_CABVQN010000027.1"/>
</dbReference>
<protein>
    <submittedName>
        <fullName evidence="1">Uncharacterized protein</fullName>
    </submittedName>
</protein>
<evidence type="ECO:0000313" key="1">
    <source>
        <dbReference type="EMBL" id="VWD36221.1"/>
    </source>
</evidence>
<gene>
    <name evidence="1" type="ORF">BLA39750_05028</name>
</gene>
<sequence length="562" mass="64236">MDANEEFANELSKLDDLYSELEGRVYEKAPSPGYVIPMLLDAAIRRSNHVVDIVQRYSSADHGSNFATLLLCIRKCSGALDEFSPYFDRALEMDESIANIFRYEFARLLIQDRRISSKERLWSITKDLDGIYHIRLTKKMQRSALHVLSNKANYIYSSREIQKLLEVNEDDRRVDVVKLALANKLSELDPLRLGLPDQWAKFLSLVGVSEPALIVFQAFFPFLNSITHRCWFKESEIIDLMSNFEENYGVTLTSQGEKIAVLRLLSPEVKEASEWGLAVPFVKIGTWYMRWPFAYHVMHPNLMLLALLMKQGADAWNNTIGSHAARVSDYLVSQLPKSDDLLYVTRRIKNGIGDIDIAIYNKITGDLIVCEVKTVFDRFRTNYQISNFSDQRVNYQKAAKQLRASKDAILSGKWRIKDIFGLQKEVALPKRISLVVLTWWDIFDPFKGGGDHEIATANFSTFRYLADLANGDLDAMHRALIELSNLPCPGVLCPDMAKTDDFDLQWVLDRQTDALPPKTDRRRLSMSHLASLAIDDIASFPDEWADQVAENGEDPNQYTFYS</sequence>